<reference evidence="1" key="2">
    <citation type="journal article" date="2015" name="Data Brief">
        <title>Shoot transcriptome of the giant reed, Arundo donax.</title>
        <authorList>
            <person name="Barrero R.A."/>
            <person name="Guerrero F.D."/>
            <person name="Moolhuijzen P."/>
            <person name="Goolsby J.A."/>
            <person name="Tidwell J."/>
            <person name="Bellgard S.E."/>
            <person name="Bellgard M.I."/>
        </authorList>
    </citation>
    <scope>NUCLEOTIDE SEQUENCE</scope>
    <source>
        <tissue evidence="1">Shoot tissue taken approximately 20 cm above the soil surface</tissue>
    </source>
</reference>
<dbReference type="EMBL" id="GBRH01235527">
    <property type="protein sequence ID" value="JAD62368.1"/>
    <property type="molecule type" value="Transcribed_RNA"/>
</dbReference>
<protein>
    <submittedName>
        <fullName evidence="1">Uncharacterized protein</fullName>
    </submittedName>
</protein>
<sequence length="12" mass="1546">MKWEKEYIGSKF</sequence>
<reference evidence="1" key="1">
    <citation type="submission" date="2014-09" db="EMBL/GenBank/DDBJ databases">
        <authorList>
            <person name="Magalhaes I.L.F."/>
            <person name="Oliveira U."/>
            <person name="Santos F.R."/>
            <person name="Vidigal T.H.D.A."/>
            <person name="Brescovit A.D."/>
            <person name="Santos A.J."/>
        </authorList>
    </citation>
    <scope>NUCLEOTIDE SEQUENCE</scope>
    <source>
        <tissue evidence="1">Shoot tissue taken approximately 20 cm above the soil surface</tissue>
    </source>
</reference>
<name>A0A0A9BJM7_ARUDO</name>
<evidence type="ECO:0000313" key="1">
    <source>
        <dbReference type="EMBL" id="JAD62368.1"/>
    </source>
</evidence>
<accession>A0A0A9BJM7</accession>
<organism evidence="1">
    <name type="scientific">Arundo donax</name>
    <name type="common">Giant reed</name>
    <name type="synonym">Donax arundinaceus</name>
    <dbReference type="NCBI Taxonomy" id="35708"/>
    <lineage>
        <taxon>Eukaryota</taxon>
        <taxon>Viridiplantae</taxon>
        <taxon>Streptophyta</taxon>
        <taxon>Embryophyta</taxon>
        <taxon>Tracheophyta</taxon>
        <taxon>Spermatophyta</taxon>
        <taxon>Magnoliopsida</taxon>
        <taxon>Liliopsida</taxon>
        <taxon>Poales</taxon>
        <taxon>Poaceae</taxon>
        <taxon>PACMAD clade</taxon>
        <taxon>Arundinoideae</taxon>
        <taxon>Arundineae</taxon>
        <taxon>Arundo</taxon>
    </lineage>
</organism>
<proteinExistence type="predicted"/>